<dbReference type="EMBL" id="KV878257">
    <property type="protein sequence ID" value="OJZ80254.1"/>
    <property type="molecule type" value="Genomic_DNA"/>
</dbReference>
<evidence type="ECO:0000256" key="1">
    <source>
        <dbReference type="SAM" id="Phobius"/>
    </source>
</evidence>
<keyword evidence="1" id="KW-0472">Membrane</keyword>
<protein>
    <submittedName>
        <fullName evidence="2">Uncharacterized protein</fullName>
    </submittedName>
</protein>
<feature type="transmembrane region" description="Helical" evidence="1">
    <location>
        <begin position="38"/>
        <end position="61"/>
    </location>
</feature>
<evidence type="ECO:0000313" key="3">
    <source>
        <dbReference type="Proteomes" id="UP000184063"/>
    </source>
</evidence>
<proteinExistence type="predicted"/>
<dbReference type="Proteomes" id="UP000184063">
    <property type="component" value="Unassembled WGS sequence"/>
</dbReference>
<name>A0A1M3T0F8_ASPLC</name>
<keyword evidence="1" id="KW-1133">Transmembrane helix</keyword>
<dbReference type="VEuPathDB" id="FungiDB:ASPFODRAFT_53589"/>
<organism evidence="2 3">
    <name type="scientific">Aspergillus luchuensis (strain CBS 106.47)</name>
    <dbReference type="NCBI Taxonomy" id="1137211"/>
    <lineage>
        <taxon>Eukaryota</taxon>
        <taxon>Fungi</taxon>
        <taxon>Dikarya</taxon>
        <taxon>Ascomycota</taxon>
        <taxon>Pezizomycotina</taxon>
        <taxon>Eurotiomycetes</taxon>
        <taxon>Eurotiomycetidae</taxon>
        <taxon>Eurotiales</taxon>
        <taxon>Aspergillaceae</taxon>
        <taxon>Aspergillus</taxon>
        <taxon>Aspergillus subgen. Circumdati</taxon>
    </lineage>
</organism>
<accession>A0A1M3T0F8</accession>
<evidence type="ECO:0000313" key="2">
    <source>
        <dbReference type="EMBL" id="OJZ80254.1"/>
    </source>
</evidence>
<sequence>MTTRARCILRDSGRENILALLPRLAYGIPTAQLLLRRFWNGMLMFFLGICVYQSGHLLPLCRRIRVFVVIRRNLLLDYDDFRGTSESESPHCLLPGSVRRTFDGRRVSNMG</sequence>
<reference evidence="3" key="1">
    <citation type="journal article" date="2017" name="Genome Biol.">
        <title>Comparative genomics reveals high biological diversity and specific adaptations in the industrially and medically important fungal genus Aspergillus.</title>
        <authorList>
            <person name="de Vries R.P."/>
            <person name="Riley R."/>
            <person name="Wiebenga A."/>
            <person name="Aguilar-Osorio G."/>
            <person name="Amillis S."/>
            <person name="Uchima C.A."/>
            <person name="Anderluh G."/>
            <person name="Asadollahi M."/>
            <person name="Askin M."/>
            <person name="Barry K."/>
            <person name="Battaglia E."/>
            <person name="Bayram O."/>
            <person name="Benocci T."/>
            <person name="Braus-Stromeyer S.A."/>
            <person name="Caldana C."/>
            <person name="Canovas D."/>
            <person name="Cerqueira G.C."/>
            <person name="Chen F."/>
            <person name="Chen W."/>
            <person name="Choi C."/>
            <person name="Clum A."/>
            <person name="Dos Santos R.A."/>
            <person name="Damasio A.R."/>
            <person name="Diallinas G."/>
            <person name="Emri T."/>
            <person name="Fekete E."/>
            <person name="Flipphi M."/>
            <person name="Freyberg S."/>
            <person name="Gallo A."/>
            <person name="Gournas C."/>
            <person name="Habgood R."/>
            <person name="Hainaut M."/>
            <person name="Harispe M.L."/>
            <person name="Henrissat B."/>
            <person name="Hilden K.S."/>
            <person name="Hope R."/>
            <person name="Hossain A."/>
            <person name="Karabika E."/>
            <person name="Karaffa L."/>
            <person name="Karanyi Z."/>
            <person name="Krasevec N."/>
            <person name="Kuo A."/>
            <person name="Kusch H."/>
            <person name="LaButti K."/>
            <person name="Lagendijk E.L."/>
            <person name="Lapidus A."/>
            <person name="Levasseur A."/>
            <person name="Lindquist E."/>
            <person name="Lipzen A."/>
            <person name="Logrieco A.F."/>
            <person name="MacCabe A."/>
            <person name="Maekelae M.R."/>
            <person name="Malavazi I."/>
            <person name="Melin P."/>
            <person name="Meyer V."/>
            <person name="Mielnichuk N."/>
            <person name="Miskei M."/>
            <person name="Molnar A.P."/>
            <person name="Mule G."/>
            <person name="Ngan C.Y."/>
            <person name="Orejas M."/>
            <person name="Orosz E."/>
            <person name="Ouedraogo J.P."/>
            <person name="Overkamp K.M."/>
            <person name="Park H.-S."/>
            <person name="Perrone G."/>
            <person name="Piumi F."/>
            <person name="Punt P.J."/>
            <person name="Ram A.F."/>
            <person name="Ramon A."/>
            <person name="Rauscher S."/>
            <person name="Record E."/>
            <person name="Riano-Pachon D.M."/>
            <person name="Robert V."/>
            <person name="Roehrig J."/>
            <person name="Ruller R."/>
            <person name="Salamov A."/>
            <person name="Salih N.S."/>
            <person name="Samson R.A."/>
            <person name="Sandor E."/>
            <person name="Sanguinetti M."/>
            <person name="Schuetze T."/>
            <person name="Sepcic K."/>
            <person name="Shelest E."/>
            <person name="Sherlock G."/>
            <person name="Sophianopoulou V."/>
            <person name="Squina F.M."/>
            <person name="Sun H."/>
            <person name="Susca A."/>
            <person name="Todd R.B."/>
            <person name="Tsang A."/>
            <person name="Unkles S.E."/>
            <person name="van de Wiele N."/>
            <person name="van Rossen-Uffink D."/>
            <person name="Oliveira J.V."/>
            <person name="Vesth T.C."/>
            <person name="Visser J."/>
            <person name="Yu J.-H."/>
            <person name="Zhou M."/>
            <person name="Andersen M.R."/>
            <person name="Archer D.B."/>
            <person name="Baker S.E."/>
            <person name="Benoit I."/>
            <person name="Brakhage A.A."/>
            <person name="Braus G.H."/>
            <person name="Fischer R."/>
            <person name="Frisvad J.C."/>
            <person name="Goldman G.H."/>
            <person name="Houbraken J."/>
            <person name="Oakley B."/>
            <person name="Pocsi I."/>
            <person name="Scazzocchio C."/>
            <person name="Seiboth B."/>
            <person name="vanKuyk P.A."/>
            <person name="Wortman J."/>
            <person name="Dyer P.S."/>
            <person name="Grigoriev I.V."/>
        </authorList>
    </citation>
    <scope>NUCLEOTIDE SEQUENCE [LARGE SCALE GENOMIC DNA]</scope>
    <source>
        <strain evidence="3">CBS 106.47</strain>
    </source>
</reference>
<dbReference type="AlphaFoldDB" id="A0A1M3T0F8"/>
<keyword evidence="1" id="KW-0812">Transmembrane</keyword>
<gene>
    <name evidence="2" type="ORF">ASPFODRAFT_53589</name>
</gene>